<dbReference type="Pfam" id="PF10027">
    <property type="entry name" value="DUF2269"/>
    <property type="match status" value="1"/>
</dbReference>
<protein>
    <recommendedName>
        <fullName evidence="4">DUF2269 domain-containing protein</fullName>
    </recommendedName>
</protein>
<evidence type="ECO:0008006" key="4">
    <source>
        <dbReference type="Google" id="ProtNLM"/>
    </source>
</evidence>
<accession>A0A150SVE8</accession>
<proteinExistence type="predicted"/>
<keyword evidence="1" id="KW-1133">Transmembrane helix</keyword>
<dbReference type="InterPro" id="IPR018729">
    <property type="entry name" value="DUF2269_transmembrane"/>
</dbReference>
<organism evidence="2 3">
    <name type="scientific">Sorangium cellulosum</name>
    <name type="common">Polyangium cellulosum</name>
    <dbReference type="NCBI Taxonomy" id="56"/>
    <lineage>
        <taxon>Bacteria</taxon>
        <taxon>Pseudomonadati</taxon>
        <taxon>Myxococcota</taxon>
        <taxon>Polyangia</taxon>
        <taxon>Polyangiales</taxon>
        <taxon>Polyangiaceae</taxon>
        <taxon>Sorangium</taxon>
    </lineage>
</organism>
<reference evidence="2 3" key="1">
    <citation type="submission" date="2014-02" db="EMBL/GenBank/DDBJ databases">
        <title>The small core and large imbalanced accessory genome model reveals a collaborative survival strategy of Sorangium cellulosum strains in nature.</title>
        <authorList>
            <person name="Han K."/>
            <person name="Peng R."/>
            <person name="Blom J."/>
            <person name="Li Y.-Z."/>
        </authorList>
    </citation>
    <scope>NUCLEOTIDE SEQUENCE [LARGE SCALE GENOMIC DNA]</scope>
    <source>
        <strain evidence="2 3">So0149</strain>
    </source>
</reference>
<name>A0A150SVE8_SORCE</name>
<evidence type="ECO:0000313" key="3">
    <source>
        <dbReference type="Proteomes" id="UP000075515"/>
    </source>
</evidence>
<evidence type="ECO:0000313" key="2">
    <source>
        <dbReference type="EMBL" id="KYF82506.1"/>
    </source>
</evidence>
<sequence>MRSTLKLVHFIGLSAFLGSIAVYIVVSSVCPPGDLAALATGRALIRTGTLFITVPGLWALLVSGAALAARLPAAPRWLKLKLGLVALIALNTHLAIVPATGRALDLAQASVRAQALDPAYRAAYLTESGCGAVNVLLFLAVIALSVFRPSLSLAKGDLPAMHAR</sequence>
<feature type="transmembrane region" description="Helical" evidence="1">
    <location>
        <begin position="124"/>
        <end position="147"/>
    </location>
</feature>
<keyword evidence="1" id="KW-0472">Membrane</keyword>
<keyword evidence="1" id="KW-0812">Transmembrane</keyword>
<evidence type="ECO:0000256" key="1">
    <source>
        <dbReference type="SAM" id="Phobius"/>
    </source>
</evidence>
<gene>
    <name evidence="2" type="ORF">BE18_07450</name>
</gene>
<comment type="caution">
    <text evidence="2">The sequence shown here is derived from an EMBL/GenBank/DDBJ whole genome shotgun (WGS) entry which is preliminary data.</text>
</comment>
<dbReference type="AlphaFoldDB" id="A0A150SVE8"/>
<dbReference type="Proteomes" id="UP000075515">
    <property type="component" value="Unassembled WGS sequence"/>
</dbReference>
<feature type="transmembrane region" description="Helical" evidence="1">
    <location>
        <begin position="49"/>
        <end position="70"/>
    </location>
</feature>
<dbReference type="EMBL" id="JEMC01003265">
    <property type="protein sequence ID" value="KYF82506.1"/>
    <property type="molecule type" value="Genomic_DNA"/>
</dbReference>
<feature type="transmembrane region" description="Helical" evidence="1">
    <location>
        <begin position="7"/>
        <end position="29"/>
    </location>
</feature>
<feature type="transmembrane region" description="Helical" evidence="1">
    <location>
        <begin position="82"/>
        <end position="104"/>
    </location>
</feature>